<accession>A0A1H9CL85</accession>
<protein>
    <submittedName>
        <fullName evidence="4">Serine O-acetyltransferase</fullName>
    </submittedName>
</protein>
<dbReference type="Proteomes" id="UP000182360">
    <property type="component" value="Unassembled WGS sequence"/>
</dbReference>
<evidence type="ECO:0000256" key="2">
    <source>
        <dbReference type="ARBA" id="ARBA00022679"/>
    </source>
</evidence>
<dbReference type="AlphaFoldDB" id="A0A1H9CL85"/>
<dbReference type="SUPFAM" id="SSF51161">
    <property type="entry name" value="Trimeric LpxA-like enzymes"/>
    <property type="match status" value="1"/>
</dbReference>
<dbReference type="InterPro" id="IPR045304">
    <property type="entry name" value="LbH_SAT"/>
</dbReference>
<evidence type="ECO:0000256" key="1">
    <source>
        <dbReference type="ARBA" id="ARBA00022605"/>
    </source>
</evidence>
<sequence>MGFSMNIDMLIDGILDSYDRYGLINRNHTEDFPNRQNVVSILSDIQTVIFPGFKTAEDIDSVNIRYITGQKVNNIIANLTREIQKALIYTKAQTCTHDEINNIAESHCFKLAEKTAIALIEEIPEIRRKIQLDVKAAFNGDPAAKSNEEVVLSYPGLEAILVYRIAHFLYENGVPIIPRIMSEHVHGKTGIDIHPGATIGESFFIDHGTGVVIGETCIIGTNVKIYQGVTLGALSVKKNLQNKKRHPTIEDDVTIYANATILGGETIINRGSTIGGNTWVTESVAAGSVITQG</sequence>
<proteinExistence type="predicted"/>
<dbReference type="Gene3D" id="1.10.3130.10">
    <property type="entry name" value="serine acetyltransferase, domain 1"/>
    <property type="match status" value="1"/>
</dbReference>
<dbReference type="GO" id="GO:0008652">
    <property type="term" value="P:amino acid biosynthetic process"/>
    <property type="evidence" value="ECO:0007669"/>
    <property type="project" value="UniProtKB-KW"/>
</dbReference>
<keyword evidence="2 4" id="KW-0808">Transferase</keyword>
<dbReference type="InterPro" id="IPR042122">
    <property type="entry name" value="Ser_AcTrfase_N_sf"/>
</dbReference>
<reference evidence="4 5" key="1">
    <citation type="submission" date="2016-10" db="EMBL/GenBank/DDBJ databases">
        <authorList>
            <person name="de Groot N.N."/>
        </authorList>
    </citation>
    <scope>NUCLEOTIDE SEQUENCE [LARGE SCALE GENOMIC DNA]</scope>
    <source>
        <strain evidence="4 5">B25</strain>
    </source>
</reference>
<keyword evidence="3" id="KW-0012">Acyltransferase</keyword>
<dbReference type="NCBIfam" id="NF041874">
    <property type="entry name" value="EPS_EpsC"/>
    <property type="match status" value="1"/>
</dbReference>
<gene>
    <name evidence="4" type="ORF">SAMN04487977_102217</name>
</gene>
<evidence type="ECO:0000256" key="3">
    <source>
        <dbReference type="ARBA" id="ARBA00023315"/>
    </source>
</evidence>
<dbReference type="InterPro" id="IPR011004">
    <property type="entry name" value="Trimer_LpxA-like_sf"/>
</dbReference>
<dbReference type="Gene3D" id="2.160.10.10">
    <property type="entry name" value="Hexapeptide repeat proteins"/>
    <property type="match status" value="1"/>
</dbReference>
<dbReference type="eggNOG" id="COG1045">
    <property type="taxonomic scope" value="Bacteria"/>
</dbReference>
<dbReference type="PANTHER" id="PTHR42811">
    <property type="entry name" value="SERINE ACETYLTRANSFERASE"/>
    <property type="match status" value="1"/>
</dbReference>
<name>A0A1H9CL85_9SPIR</name>
<dbReference type="GO" id="GO:0016746">
    <property type="term" value="F:acyltransferase activity"/>
    <property type="evidence" value="ECO:0007669"/>
    <property type="project" value="UniProtKB-KW"/>
</dbReference>
<keyword evidence="5" id="KW-1185">Reference proteome</keyword>
<dbReference type="InterPro" id="IPR053376">
    <property type="entry name" value="Serine_acetyltransferase"/>
</dbReference>
<organism evidence="4 5">
    <name type="scientific">Treponema bryantii</name>
    <dbReference type="NCBI Taxonomy" id="163"/>
    <lineage>
        <taxon>Bacteria</taxon>
        <taxon>Pseudomonadati</taxon>
        <taxon>Spirochaetota</taxon>
        <taxon>Spirochaetia</taxon>
        <taxon>Spirochaetales</taxon>
        <taxon>Treponemataceae</taxon>
        <taxon>Treponema</taxon>
    </lineage>
</organism>
<dbReference type="STRING" id="163.SAMN04487775_10618"/>
<evidence type="ECO:0000313" key="4">
    <source>
        <dbReference type="EMBL" id="SEQ01807.1"/>
    </source>
</evidence>
<evidence type="ECO:0000313" key="5">
    <source>
        <dbReference type="Proteomes" id="UP000182360"/>
    </source>
</evidence>
<dbReference type="EMBL" id="FOFU01000002">
    <property type="protein sequence ID" value="SEQ01807.1"/>
    <property type="molecule type" value="Genomic_DNA"/>
</dbReference>
<keyword evidence="1" id="KW-0028">Amino-acid biosynthesis</keyword>
<dbReference type="CDD" id="cd03354">
    <property type="entry name" value="LbH_SAT"/>
    <property type="match status" value="1"/>
</dbReference>